<accession>A0A4S8Q313</accession>
<feature type="binding site" evidence="3">
    <location>
        <position position="89"/>
    </location>
    <ligand>
        <name>Mg(2+)</name>
        <dbReference type="ChEBI" id="CHEBI:18420"/>
        <label>1</label>
    </ligand>
</feature>
<dbReference type="Proteomes" id="UP000308760">
    <property type="component" value="Unassembled WGS sequence"/>
</dbReference>
<proteinExistence type="inferred from homology"/>
<protein>
    <submittedName>
        <fullName evidence="4">ADP-ribosylglycohydrolase family protein</fullName>
    </submittedName>
</protein>
<evidence type="ECO:0000256" key="2">
    <source>
        <dbReference type="ARBA" id="ARBA00022801"/>
    </source>
</evidence>
<dbReference type="PANTHER" id="PTHR16222">
    <property type="entry name" value="ADP-RIBOSYLGLYCOHYDROLASE"/>
    <property type="match status" value="1"/>
</dbReference>
<dbReference type="EMBL" id="STGY01000067">
    <property type="protein sequence ID" value="THV38498.1"/>
    <property type="molecule type" value="Genomic_DNA"/>
</dbReference>
<dbReference type="Pfam" id="PF03747">
    <property type="entry name" value="ADP_ribosyl_GH"/>
    <property type="match status" value="1"/>
</dbReference>
<dbReference type="InterPro" id="IPR036705">
    <property type="entry name" value="Ribosyl_crysJ1_sf"/>
</dbReference>
<evidence type="ECO:0000313" key="5">
    <source>
        <dbReference type="Proteomes" id="UP000308760"/>
    </source>
</evidence>
<dbReference type="AlphaFoldDB" id="A0A4S8Q313"/>
<evidence type="ECO:0000256" key="3">
    <source>
        <dbReference type="PIRSR" id="PIRSR605502-1"/>
    </source>
</evidence>
<feature type="binding site" evidence="3">
    <location>
        <position position="87"/>
    </location>
    <ligand>
        <name>Mg(2+)</name>
        <dbReference type="ChEBI" id="CHEBI:18420"/>
        <label>1</label>
    </ligand>
</feature>
<feature type="binding site" evidence="3">
    <location>
        <position position="305"/>
    </location>
    <ligand>
        <name>Mg(2+)</name>
        <dbReference type="ChEBI" id="CHEBI:18420"/>
        <label>2</label>
    </ligand>
</feature>
<name>A0A4S8Q313_9ACTN</name>
<feature type="binding site" evidence="3">
    <location>
        <position position="307"/>
    </location>
    <ligand>
        <name>Mg(2+)</name>
        <dbReference type="ChEBI" id="CHEBI:18420"/>
        <label>1</label>
    </ligand>
</feature>
<dbReference type="InterPro" id="IPR005502">
    <property type="entry name" value="Ribosyl_crysJ1"/>
</dbReference>
<reference evidence="5" key="1">
    <citation type="submission" date="2019-04" db="EMBL/GenBank/DDBJ databases">
        <title>Nocardioides xinjiangensis sp. nov.</title>
        <authorList>
            <person name="Liu S."/>
        </authorList>
    </citation>
    <scope>NUCLEOTIDE SEQUENCE [LARGE SCALE GENOMIC DNA]</scope>
    <source>
        <strain evidence="5">18</strain>
    </source>
</reference>
<comment type="cofactor">
    <cofactor evidence="3">
        <name>Mg(2+)</name>
        <dbReference type="ChEBI" id="CHEBI:18420"/>
    </cofactor>
    <text evidence="3">Binds 2 magnesium ions per subunit.</text>
</comment>
<reference evidence="4 5" key="2">
    <citation type="submission" date="2019-05" db="EMBL/GenBank/DDBJ databases">
        <title>Glycomyces buryatensis sp. nov.</title>
        <authorList>
            <person name="Nikitina E."/>
        </authorList>
    </citation>
    <scope>NUCLEOTIDE SEQUENCE [LARGE SCALE GENOMIC DNA]</scope>
    <source>
        <strain evidence="4 5">18</strain>
    </source>
</reference>
<comment type="caution">
    <text evidence="4">The sequence shown here is derived from an EMBL/GenBank/DDBJ whole genome shotgun (WGS) entry which is preliminary data.</text>
</comment>
<evidence type="ECO:0000256" key="1">
    <source>
        <dbReference type="ARBA" id="ARBA00010702"/>
    </source>
</evidence>
<dbReference type="GO" id="GO:0016787">
    <property type="term" value="F:hydrolase activity"/>
    <property type="evidence" value="ECO:0007669"/>
    <property type="project" value="UniProtKB-KW"/>
</dbReference>
<sequence>MLTITTSSLDAEWILFPHSGGVGPGASAPYNPAVTTSISPADRILGCLIGGAVGDALGFQVEFQSWPQIEREFGPAGVTELRRNRISDDTQMTLFTAEGLLEAVEGEEVASVRRAYLRWYKTQNEYLPPMGAKGLAAQPWLYDRRAPGNACLSGLRQGGEGRVNPDSKGCGTVMRSAPFGLLHSPTDAYELAEQCSAITHGHPTAGSSAGAFAMITAHLLRGETVQKAVSHAMLHLRRTLDRSETIDALQAAYELAGNVPPGPNTCERLGQGWVAEEALAIAVYCLLGTGDVRGALTASVSHDGDSDSTGAILGNLLGAAYGHAALPPEWASQVEGRETIAGLAETIGQAQG</sequence>
<dbReference type="SUPFAM" id="SSF101478">
    <property type="entry name" value="ADP-ribosylglycohydrolase"/>
    <property type="match status" value="1"/>
</dbReference>
<keyword evidence="3" id="KW-0479">Metal-binding</keyword>
<comment type="similarity">
    <text evidence="1">Belongs to the ADP-ribosylglycohydrolase family.</text>
</comment>
<dbReference type="OrthoDB" id="4871367at2"/>
<organism evidence="4 5">
    <name type="scientific">Glycomyces buryatensis</name>
    <dbReference type="NCBI Taxonomy" id="2570927"/>
    <lineage>
        <taxon>Bacteria</taxon>
        <taxon>Bacillati</taxon>
        <taxon>Actinomycetota</taxon>
        <taxon>Actinomycetes</taxon>
        <taxon>Glycomycetales</taxon>
        <taxon>Glycomycetaceae</taxon>
        <taxon>Glycomyces</taxon>
    </lineage>
</organism>
<gene>
    <name evidence="4" type="ORF">FAB82_18820</name>
</gene>
<keyword evidence="2 4" id="KW-0378">Hydrolase</keyword>
<keyword evidence="3" id="KW-0460">Magnesium</keyword>
<feature type="binding site" evidence="3">
    <location>
        <position position="308"/>
    </location>
    <ligand>
        <name>Mg(2+)</name>
        <dbReference type="ChEBI" id="CHEBI:18420"/>
        <label>1</label>
    </ligand>
</feature>
<evidence type="ECO:0000313" key="4">
    <source>
        <dbReference type="EMBL" id="THV38498.1"/>
    </source>
</evidence>
<keyword evidence="5" id="KW-1185">Reference proteome</keyword>
<dbReference type="Gene3D" id="1.10.4080.10">
    <property type="entry name" value="ADP-ribosylation/Crystallin J1"/>
    <property type="match status" value="1"/>
</dbReference>
<feature type="binding site" evidence="3">
    <location>
        <position position="88"/>
    </location>
    <ligand>
        <name>Mg(2+)</name>
        <dbReference type="ChEBI" id="CHEBI:18420"/>
        <label>1</label>
    </ligand>
</feature>
<dbReference type="GO" id="GO:0046872">
    <property type="term" value="F:metal ion binding"/>
    <property type="evidence" value="ECO:0007669"/>
    <property type="project" value="UniProtKB-KW"/>
</dbReference>
<dbReference type="PANTHER" id="PTHR16222:SF24">
    <property type="entry name" value="ADP-RIBOSYLHYDROLASE ARH3"/>
    <property type="match status" value="1"/>
</dbReference>
<dbReference type="InterPro" id="IPR050792">
    <property type="entry name" value="ADP-ribosylglycohydrolase"/>
</dbReference>